<protein>
    <recommendedName>
        <fullName evidence="9">Cysteine and tyrosine-rich protein 1</fullName>
    </recommendedName>
</protein>
<feature type="transmembrane region" description="Helical" evidence="6">
    <location>
        <begin position="140"/>
        <end position="163"/>
    </location>
</feature>
<evidence type="ECO:0008006" key="9">
    <source>
        <dbReference type="Google" id="ProtNLM"/>
    </source>
</evidence>
<evidence type="ECO:0000256" key="4">
    <source>
        <dbReference type="ARBA" id="ARBA00023136"/>
    </source>
</evidence>
<evidence type="ECO:0000256" key="5">
    <source>
        <dbReference type="SAM" id="MobiDB-lite"/>
    </source>
</evidence>
<proteinExistence type="predicted"/>
<sequence>MTSETLCDFCYNSYGFYNSYTYCDGYCIGSYGNEYCTISDGAIAGVVIGLLVAIGFFVLLVVLCIKGCNRQTTGTVIGQTGGAPSIAVVNSSQMASSGMQAQPYGYGAPQQPPPQNVGYTPPHQVPDSYPPVYPPASNGAIAGILVGILAAVAIFIIAVVICVKTVNKRRGGMSQGSVVTPVGTSNVAVFTTPPVNPNIQTAFHCGYPVQCHPPPNMGYPMQPIEPESQTSFPPNMGYSMHPIEPLPPPYRKPE</sequence>
<keyword evidence="8" id="KW-1185">Reference proteome</keyword>
<dbReference type="PANTHER" id="PTHR31395">
    <property type="entry name" value="SHISA"/>
    <property type="match status" value="1"/>
</dbReference>
<feature type="transmembrane region" description="Helical" evidence="6">
    <location>
        <begin position="42"/>
        <end position="63"/>
    </location>
</feature>
<evidence type="ECO:0000313" key="7">
    <source>
        <dbReference type="EMBL" id="CAG2187582.1"/>
    </source>
</evidence>
<dbReference type="PANTHER" id="PTHR31395:SF23">
    <property type="entry name" value="GEO05642P1"/>
    <property type="match status" value="1"/>
</dbReference>
<name>A0A8S3PV70_MYTED</name>
<dbReference type="Proteomes" id="UP000683360">
    <property type="component" value="Unassembled WGS sequence"/>
</dbReference>
<dbReference type="InterPro" id="IPR026910">
    <property type="entry name" value="Shisa"/>
</dbReference>
<keyword evidence="3 6" id="KW-1133">Transmembrane helix</keyword>
<gene>
    <name evidence="7" type="ORF">MEDL_3055</name>
</gene>
<evidence type="ECO:0000313" key="8">
    <source>
        <dbReference type="Proteomes" id="UP000683360"/>
    </source>
</evidence>
<dbReference type="AlphaFoldDB" id="A0A8S3PV70"/>
<accession>A0A8S3PV70</accession>
<feature type="compositionally biased region" description="Pro residues" evidence="5">
    <location>
        <begin position="244"/>
        <end position="254"/>
    </location>
</feature>
<evidence type="ECO:0000256" key="1">
    <source>
        <dbReference type="ARBA" id="ARBA00004370"/>
    </source>
</evidence>
<evidence type="ECO:0000256" key="3">
    <source>
        <dbReference type="ARBA" id="ARBA00022989"/>
    </source>
</evidence>
<feature type="region of interest" description="Disordered" evidence="5">
    <location>
        <begin position="225"/>
        <end position="254"/>
    </location>
</feature>
<evidence type="ECO:0000256" key="2">
    <source>
        <dbReference type="ARBA" id="ARBA00022692"/>
    </source>
</evidence>
<dbReference type="GO" id="GO:0016020">
    <property type="term" value="C:membrane"/>
    <property type="evidence" value="ECO:0007669"/>
    <property type="project" value="UniProtKB-SubCell"/>
</dbReference>
<organism evidence="7 8">
    <name type="scientific">Mytilus edulis</name>
    <name type="common">Blue mussel</name>
    <dbReference type="NCBI Taxonomy" id="6550"/>
    <lineage>
        <taxon>Eukaryota</taxon>
        <taxon>Metazoa</taxon>
        <taxon>Spiralia</taxon>
        <taxon>Lophotrochozoa</taxon>
        <taxon>Mollusca</taxon>
        <taxon>Bivalvia</taxon>
        <taxon>Autobranchia</taxon>
        <taxon>Pteriomorphia</taxon>
        <taxon>Mytilida</taxon>
        <taxon>Mytiloidea</taxon>
        <taxon>Mytilidae</taxon>
        <taxon>Mytilinae</taxon>
        <taxon>Mytilus</taxon>
    </lineage>
</organism>
<evidence type="ECO:0000256" key="6">
    <source>
        <dbReference type="SAM" id="Phobius"/>
    </source>
</evidence>
<keyword evidence="4 6" id="KW-0472">Membrane</keyword>
<reference evidence="7" key="1">
    <citation type="submission" date="2021-03" db="EMBL/GenBank/DDBJ databases">
        <authorList>
            <person name="Bekaert M."/>
        </authorList>
    </citation>
    <scope>NUCLEOTIDE SEQUENCE</scope>
</reference>
<dbReference type="EMBL" id="CAJPWZ010000173">
    <property type="protein sequence ID" value="CAG2187582.1"/>
    <property type="molecule type" value="Genomic_DNA"/>
</dbReference>
<comment type="caution">
    <text evidence="7">The sequence shown here is derived from an EMBL/GenBank/DDBJ whole genome shotgun (WGS) entry which is preliminary data.</text>
</comment>
<comment type="subcellular location">
    <subcellularLocation>
        <location evidence="1">Membrane</location>
    </subcellularLocation>
</comment>
<keyword evidence="2 6" id="KW-0812">Transmembrane</keyword>